<dbReference type="PANTHER" id="PTHR18866">
    <property type="entry name" value="CARBOXYLASE:PYRUVATE/ACETYL-COA/PROPIONYL-COA CARBOXYLASE"/>
    <property type="match status" value="1"/>
</dbReference>
<feature type="domain" description="ATP-grasp" evidence="7">
    <location>
        <begin position="11"/>
        <end position="172"/>
    </location>
</feature>
<dbReference type="PANTHER" id="PTHR18866:SF33">
    <property type="entry name" value="METHYLCROTONOYL-COA CARBOXYLASE SUBUNIT ALPHA, MITOCHONDRIAL-RELATED"/>
    <property type="match status" value="1"/>
</dbReference>
<evidence type="ECO:0000313" key="9">
    <source>
        <dbReference type="Proteomes" id="UP000320333"/>
    </source>
</evidence>
<dbReference type="OrthoDB" id="196847at2759"/>
<name>A0A507E6R1_9FUNG</name>
<protein>
    <recommendedName>
        <fullName evidence="7">ATP-grasp domain-containing protein</fullName>
    </recommendedName>
</protein>
<evidence type="ECO:0000256" key="5">
    <source>
        <dbReference type="ARBA" id="ARBA00023267"/>
    </source>
</evidence>
<dbReference type="STRING" id="246404.A0A507E6R1"/>
<dbReference type="GO" id="GO:0005739">
    <property type="term" value="C:mitochondrion"/>
    <property type="evidence" value="ECO:0007669"/>
    <property type="project" value="TreeGrafter"/>
</dbReference>
<evidence type="ECO:0000256" key="4">
    <source>
        <dbReference type="ARBA" id="ARBA00022840"/>
    </source>
</evidence>
<keyword evidence="9" id="KW-1185">Reference proteome</keyword>
<dbReference type="InterPro" id="IPR005479">
    <property type="entry name" value="CPAse_ATP-bd"/>
</dbReference>
<dbReference type="InterPro" id="IPR013815">
    <property type="entry name" value="ATP_grasp_subdomain_1"/>
</dbReference>
<reference evidence="8 9" key="1">
    <citation type="journal article" date="2019" name="Sci. Rep.">
        <title>Comparative genomics of chytrid fungi reveal insights into the obligate biotrophic and pathogenic lifestyle of Synchytrium endobioticum.</title>
        <authorList>
            <person name="van de Vossenberg B.T.L.H."/>
            <person name="Warris S."/>
            <person name="Nguyen H.D.T."/>
            <person name="van Gent-Pelzer M.P.E."/>
            <person name="Joly D.L."/>
            <person name="van de Geest H.C."/>
            <person name="Bonants P.J.M."/>
            <person name="Smith D.S."/>
            <person name="Levesque C.A."/>
            <person name="van der Lee T.A.J."/>
        </authorList>
    </citation>
    <scope>NUCLEOTIDE SEQUENCE [LARGE SCALE GENOMIC DNA]</scope>
    <source>
        <strain evidence="8 9">CBS 675.73</strain>
    </source>
</reference>
<dbReference type="FunFam" id="3.30.1490.20:FF:000003">
    <property type="entry name" value="acetyl-CoA carboxylase isoform X1"/>
    <property type="match status" value="1"/>
</dbReference>
<accession>A0A507E6R1</accession>
<comment type="caution">
    <text evidence="8">The sequence shown here is derived from an EMBL/GenBank/DDBJ whole genome shotgun (WGS) entry which is preliminary data.</text>
</comment>
<dbReference type="PROSITE" id="PS00867">
    <property type="entry name" value="CPSASE_2"/>
    <property type="match status" value="1"/>
</dbReference>
<keyword evidence="5" id="KW-0092">Biotin</keyword>
<keyword evidence="3 6" id="KW-0547">Nucleotide-binding</keyword>
<dbReference type="GO" id="GO:0005524">
    <property type="term" value="F:ATP binding"/>
    <property type="evidence" value="ECO:0007669"/>
    <property type="project" value="UniProtKB-UniRule"/>
</dbReference>
<dbReference type="PROSITE" id="PS50975">
    <property type="entry name" value="ATP_GRASP"/>
    <property type="match status" value="1"/>
</dbReference>
<dbReference type="InterPro" id="IPR011761">
    <property type="entry name" value="ATP-grasp"/>
</dbReference>
<gene>
    <name evidence="8" type="ORF">CcCBS67573_g09061</name>
</gene>
<dbReference type="EMBL" id="QEAP01000707">
    <property type="protein sequence ID" value="TPX59763.1"/>
    <property type="molecule type" value="Genomic_DNA"/>
</dbReference>
<evidence type="ECO:0000259" key="7">
    <source>
        <dbReference type="PROSITE" id="PS50975"/>
    </source>
</evidence>
<proteinExistence type="predicted"/>
<dbReference type="Proteomes" id="UP000320333">
    <property type="component" value="Unassembled WGS sequence"/>
</dbReference>
<dbReference type="GO" id="GO:0046872">
    <property type="term" value="F:metal ion binding"/>
    <property type="evidence" value="ECO:0007669"/>
    <property type="project" value="InterPro"/>
</dbReference>
<dbReference type="Gene3D" id="3.30.470.20">
    <property type="entry name" value="ATP-grasp fold, B domain"/>
    <property type="match status" value="1"/>
</dbReference>
<dbReference type="Gene3D" id="3.30.1490.20">
    <property type="entry name" value="ATP-grasp fold, A domain"/>
    <property type="match status" value="1"/>
</dbReference>
<evidence type="ECO:0000256" key="1">
    <source>
        <dbReference type="ARBA" id="ARBA00001953"/>
    </source>
</evidence>
<evidence type="ECO:0000256" key="6">
    <source>
        <dbReference type="PROSITE-ProRule" id="PRU00409"/>
    </source>
</evidence>
<dbReference type="GO" id="GO:0004485">
    <property type="term" value="F:methylcrotonoyl-CoA carboxylase activity"/>
    <property type="evidence" value="ECO:0007669"/>
    <property type="project" value="TreeGrafter"/>
</dbReference>
<sequence length="306" mass="33391">MQDPAHLEDQADAMGYPVLIKAVEGGGGKGMRIVQNEDEFYEMLESSKREATKSLEMTLLCHVQAQVFADPLGNAVYLFERDCSVQRRHQKVLDEAPAPHLSPELRADLGAKAVAAANSVNYVGAGTVEFILDTSTNQFYFMEMNTRLQVEHPITEMITNTDLVEFRLNSASGSTRTFRFLENNKEVHVDVPAGKEAMGTYDVYVTDVNGLRTEFRGARVLQFDAAEGGVIVADVGDRKVKGWVVKDGEKVHVFSEGAKITLQLAADPAAAVSGSHVAAGSVKTPMPCKISSLSVTAETLLRRDRI</sequence>
<dbReference type="InterPro" id="IPR050856">
    <property type="entry name" value="Biotin_carboxylase_complex"/>
</dbReference>
<evidence type="ECO:0000256" key="3">
    <source>
        <dbReference type="ARBA" id="ARBA00022741"/>
    </source>
</evidence>
<organism evidence="8 9">
    <name type="scientific">Chytriomyces confervae</name>
    <dbReference type="NCBI Taxonomy" id="246404"/>
    <lineage>
        <taxon>Eukaryota</taxon>
        <taxon>Fungi</taxon>
        <taxon>Fungi incertae sedis</taxon>
        <taxon>Chytridiomycota</taxon>
        <taxon>Chytridiomycota incertae sedis</taxon>
        <taxon>Chytridiomycetes</taxon>
        <taxon>Chytridiales</taxon>
        <taxon>Chytriomycetaceae</taxon>
        <taxon>Chytriomyces</taxon>
    </lineage>
</organism>
<keyword evidence="4 6" id="KW-0067">ATP-binding</keyword>
<comment type="cofactor">
    <cofactor evidence="1">
        <name>biotin</name>
        <dbReference type="ChEBI" id="CHEBI:57586"/>
    </cofactor>
</comment>
<dbReference type="SUPFAM" id="SSF56059">
    <property type="entry name" value="Glutathione synthetase ATP-binding domain-like"/>
    <property type="match status" value="1"/>
</dbReference>
<dbReference type="AlphaFoldDB" id="A0A507E6R1"/>
<dbReference type="Pfam" id="PF02786">
    <property type="entry name" value="CPSase_L_D2"/>
    <property type="match status" value="1"/>
</dbReference>
<evidence type="ECO:0000256" key="2">
    <source>
        <dbReference type="ARBA" id="ARBA00022598"/>
    </source>
</evidence>
<evidence type="ECO:0000313" key="8">
    <source>
        <dbReference type="EMBL" id="TPX59763.1"/>
    </source>
</evidence>
<keyword evidence="2" id="KW-0436">Ligase</keyword>